<dbReference type="UniPathway" id="UPA00358">
    <property type="reaction ID" value="UER00476"/>
</dbReference>
<comment type="catalytic activity">
    <reaction evidence="5">
        <text>3-deoxy-alpha-D-manno-oct-2-ulosonate + CTP = CMP-3-deoxy-beta-D-manno-octulosonate + diphosphate</text>
        <dbReference type="Rhea" id="RHEA:23448"/>
        <dbReference type="ChEBI" id="CHEBI:33019"/>
        <dbReference type="ChEBI" id="CHEBI:37563"/>
        <dbReference type="ChEBI" id="CHEBI:85986"/>
        <dbReference type="ChEBI" id="CHEBI:85987"/>
        <dbReference type="EC" id="2.7.7.38"/>
    </reaction>
</comment>
<dbReference type="GO" id="GO:0008690">
    <property type="term" value="F:3-deoxy-manno-octulosonate cytidylyltransferase activity"/>
    <property type="evidence" value="ECO:0007669"/>
    <property type="project" value="UniProtKB-UniRule"/>
</dbReference>
<comment type="subcellular location">
    <subcellularLocation>
        <location evidence="5">Cytoplasm</location>
    </subcellularLocation>
    <subcellularLocation>
        <location evidence="1">Membrane</location>
    </subcellularLocation>
</comment>
<dbReference type="OrthoDB" id="9815559at2"/>
<reference evidence="6 7" key="1">
    <citation type="submission" date="2018-07" db="EMBL/GenBank/DDBJ databases">
        <title>Lottiidibacillus patelloidae gen. nov., sp. nov., isolated from the intestinal tract of a marine limpet and the reclassification of B. taeanensis BH030017T, B. algicola KMM 3737T and B. hwajinpoensis SW-72T as genus Lottiidibacillus.</title>
        <authorList>
            <person name="Liu R."/>
            <person name="Huang Z."/>
        </authorList>
    </citation>
    <scope>NUCLEOTIDE SEQUENCE [LARGE SCALE GENOMIC DNA]</scope>
    <source>
        <strain evidence="6 7">BH030017</strain>
    </source>
</reference>
<dbReference type="PANTHER" id="PTHR42866:SF2">
    <property type="entry name" value="3-DEOXY-MANNO-OCTULOSONATE CYTIDYLYLTRANSFERASE, MITOCHONDRIAL"/>
    <property type="match status" value="1"/>
</dbReference>
<keyword evidence="3 5" id="KW-0548">Nucleotidyltransferase</keyword>
<gene>
    <name evidence="5 6" type="primary">kdsB</name>
    <name evidence="6" type="ORF">DS031_14320</name>
</gene>
<dbReference type="AlphaFoldDB" id="A0A366XTN5"/>
<organism evidence="6 7">
    <name type="scientific">Bacillus taeanensis</name>
    <dbReference type="NCBI Taxonomy" id="273032"/>
    <lineage>
        <taxon>Bacteria</taxon>
        <taxon>Bacillati</taxon>
        <taxon>Bacillota</taxon>
        <taxon>Bacilli</taxon>
        <taxon>Bacillales</taxon>
        <taxon>Bacillaceae</taxon>
        <taxon>Bacillus</taxon>
    </lineage>
</organism>
<dbReference type="HAMAP" id="MF_00057">
    <property type="entry name" value="KdsB"/>
    <property type="match status" value="1"/>
</dbReference>
<dbReference type="InterPro" id="IPR004528">
    <property type="entry name" value="KdsB"/>
</dbReference>
<evidence type="ECO:0000313" key="7">
    <source>
        <dbReference type="Proteomes" id="UP000253314"/>
    </source>
</evidence>
<evidence type="ECO:0000256" key="3">
    <source>
        <dbReference type="ARBA" id="ARBA00022695"/>
    </source>
</evidence>
<keyword evidence="7" id="KW-1185">Reference proteome</keyword>
<comment type="caution">
    <text evidence="6">The sequence shown here is derived from an EMBL/GenBank/DDBJ whole genome shotgun (WGS) entry which is preliminary data.</text>
</comment>
<sequence length="243" mass="26910">MKVIGVIPARYGSTRFPGKPLALINGKPMVQRVYEQVIKSKELDKVVVATDHEDIKKVVEEFGGNVVMTKTDHETGSDRMAEVTTKVDGDFYVNIQGDEPLIRPELIDALVQAAKETPDTVVTAKTVLQNAEDAENPNVVKVVTDKNGLALYFSRSPIPYNRSGKEVTYYKHLGIYGYPKEIINEFVQLPASTLESLEVLEQLRLLENGYHIKVVETAYDAVGVDTPEDIGKVEKILGGVKHV</sequence>
<evidence type="ECO:0000256" key="5">
    <source>
        <dbReference type="HAMAP-Rule" id="MF_00057"/>
    </source>
</evidence>
<dbReference type="RefSeq" id="WP_113806762.1">
    <property type="nucleotide sequence ID" value="NZ_QOCW01000015.1"/>
</dbReference>
<name>A0A366XTN5_9BACI</name>
<protein>
    <recommendedName>
        <fullName evidence="5">3-deoxy-manno-octulosonate cytidylyltransferase</fullName>
        <ecNumber evidence="5">2.7.7.38</ecNumber>
    </recommendedName>
    <alternativeName>
        <fullName evidence="5">CMP-2-keto-3-deoxyoctulosonic acid synthase</fullName>
        <shortName evidence="5">CKS</shortName>
        <shortName evidence="5">CMP-KDO synthase</shortName>
    </alternativeName>
</protein>
<comment type="pathway">
    <text evidence="5">Nucleotide-sugar biosynthesis; CMP-3-deoxy-D-manno-octulosonate biosynthesis; CMP-3-deoxy-D-manno-octulosonate from 3-deoxy-D-manno-octulosonate and CTP: step 1/1.</text>
</comment>
<dbReference type="GO" id="GO:0009103">
    <property type="term" value="P:lipopolysaccharide biosynthetic process"/>
    <property type="evidence" value="ECO:0007669"/>
    <property type="project" value="UniProtKB-UniRule"/>
</dbReference>
<dbReference type="NCBIfam" id="TIGR00466">
    <property type="entry name" value="kdsB"/>
    <property type="match status" value="1"/>
</dbReference>
<comment type="similarity">
    <text evidence="5">Belongs to the KdsB family.</text>
</comment>
<dbReference type="GO" id="GO:0033468">
    <property type="term" value="P:CMP-keto-3-deoxy-D-manno-octulosonic acid biosynthetic process"/>
    <property type="evidence" value="ECO:0007669"/>
    <property type="project" value="UniProtKB-UniRule"/>
</dbReference>
<keyword evidence="5" id="KW-0963">Cytoplasm</keyword>
<dbReference type="Pfam" id="PF02348">
    <property type="entry name" value="CTP_transf_3"/>
    <property type="match status" value="1"/>
</dbReference>
<dbReference type="Proteomes" id="UP000253314">
    <property type="component" value="Unassembled WGS sequence"/>
</dbReference>
<dbReference type="NCBIfam" id="NF003952">
    <property type="entry name" value="PRK05450.1-5"/>
    <property type="match status" value="1"/>
</dbReference>
<dbReference type="GO" id="GO:0016020">
    <property type="term" value="C:membrane"/>
    <property type="evidence" value="ECO:0007669"/>
    <property type="project" value="UniProtKB-SubCell"/>
</dbReference>
<evidence type="ECO:0000256" key="2">
    <source>
        <dbReference type="ARBA" id="ARBA00022679"/>
    </source>
</evidence>
<dbReference type="SUPFAM" id="SSF53448">
    <property type="entry name" value="Nucleotide-diphospho-sugar transferases"/>
    <property type="match status" value="1"/>
</dbReference>
<dbReference type="NCBIfam" id="NF003950">
    <property type="entry name" value="PRK05450.1-3"/>
    <property type="match status" value="1"/>
</dbReference>
<dbReference type="EC" id="2.7.7.38" evidence="5"/>
<dbReference type="GO" id="GO:0005829">
    <property type="term" value="C:cytosol"/>
    <property type="evidence" value="ECO:0007669"/>
    <property type="project" value="TreeGrafter"/>
</dbReference>
<evidence type="ECO:0000256" key="4">
    <source>
        <dbReference type="ARBA" id="ARBA00022985"/>
    </source>
</evidence>
<dbReference type="CDD" id="cd02517">
    <property type="entry name" value="CMP-KDO-Synthetase"/>
    <property type="match status" value="1"/>
</dbReference>
<dbReference type="FunFam" id="3.90.550.10:FF:000011">
    <property type="entry name" value="3-deoxy-manno-octulosonate cytidylyltransferase"/>
    <property type="match status" value="1"/>
</dbReference>
<keyword evidence="2 5" id="KW-0808">Transferase</keyword>
<dbReference type="EMBL" id="QOCW01000015">
    <property type="protein sequence ID" value="RBW68908.1"/>
    <property type="molecule type" value="Genomic_DNA"/>
</dbReference>
<keyword evidence="4 5" id="KW-0448">Lipopolysaccharide biosynthesis</keyword>
<dbReference type="InterPro" id="IPR029044">
    <property type="entry name" value="Nucleotide-diphossugar_trans"/>
</dbReference>
<dbReference type="InterPro" id="IPR003329">
    <property type="entry name" value="Cytidylyl_trans"/>
</dbReference>
<accession>A0A366XTN5</accession>
<dbReference type="Gene3D" id="3.90.550.10">
    <property type="entry name" value="Spore Coat Polysaccharide Biosynthesis Protein SpsA, Chain A"/>
    <property type="match status" value="1"/>
</dbReference>
<dbReference type="NCBIfam" id="NF009905">
    <property type="entry name" value="PRK13368.1"/>
    <property type="match status" value="1"/>
</dbReference>
<evidence type="ECO:0000313" key="6">
    <source>
        <dbReference type="EMBL" id="RBW68908.1"/>
    </source>
</evidence>
<evidence type="ECO:0000256" key="1">
    <source>
        <dbReference type="ARBA" id="ARBA00004370"/>
    </source>
</evidence>
<dbReference type="PANTHER" id="PTHR42866">
    <property type="entry name" value="3-DEOXY-MANNO-OCTULOSONATE CYTIDYLYLTRANSFERASE"/>
    <property type="match status" value="1"/>
</dbReference>
<comment type="function">
    <text evidence="5">Activates KDO (a required 8-carbon sugar) for incorporation into bacterial lipopolysaccharide in Gram-negative bacteria.</text>
</comment>
<proteinExistence type="inferred from homology"/>